<evidence type="ECO:0000313" key="2">
    <source>
        <dbReference type="Proteomes" id="UP001292094"/>
    </source>
</evidence>
<keyword evidence="2" id="KW-1185">Reference proteome</keyword>
<organism evidence="1 2">
    <name type="scientific">Petrolisthes manimaculis</name>
    <dbReference type="NCBI Taxonomy" id="1843537"/>
    <lineage>
        <taxon>Eukaryota</taxon>
        <taxon>Metazoa</taxon>
        <taxon>Ecdysozoa</taxon>
        <taxon>Arthropoda</taxon>
        <taxon>Crustacea</taxon>
        <taxon>Multicrustacea</taxon>
        <taxon>Malacostraca</taxon>
        <taxon>Eumalacostraca</taxon>
        <taxon>Eucarida</taxon>
        <taxon>Decapoda</taxon>
        <taxon>Pleocyemata</taxon>
        <taxon>Anomura</taxon>
        <taxon>Galatheoidea</taxon>
        <taxon>Porcellanidae</taxon>
        <taxon>Petrolisthes</taxon>
    </lineage>
</organism>
<name>A0AAE1QLD3_9EUCA</name>
<dbReference type="EMBL" id="JAWZYT010000158">
    <property type="protein sequence ID" value="KAK4327282.1"/>
    <property type="molecule type" value="Genomic_DNA"/>
</dbReference>
<reference evidence="1" key="1">
    <citation type="submission" date="2023-11" db="EMBL/GenBank/DDBJ databases">
        <title>Genome assemblies of two species of porcelain crab, Petrolisthes cinctipes and Petrolisthes manimaculis (Anomura: Porcellanidae).</title>
        <authorList>
            <person name="Angst P."/>
        </authorList>
    </citation>
    <scope>NUCLEOTIDE SEQUENCE</scope>
    <source>
        <strain evidence="1">PB745_02</strain>
        <tissue evidence="1">Gill</tissue>
    </source>
</reference>
<dbReference type="AlphaFoldDB" id="A0AAE1QLD3"/>
<protein>
    <submittedName>
        <fullName evidence="1">Uncharacterized protein</fullName>
    </submittedName>
</protein>
<dbReference type="Pfam" id="PF06585">
    <property type="entry name" value="JHBP"/>
    <property type="match status" value="1"/>
</dbReference>
<dbReference type="InterPro" id="IPR010562">
    <property type="entry name" value="Haemolymph_juvenile_hormone-bd"/>
</dbReference>
<dbReference type="PANTHER" id="PTHR11008:SF9">
    <property type="entry name" value="PROTEIN TAKEOUT-LIKE PROTEIN"/>
    <property type="match status" value="1"/>
</dbReference>
<sequence length="132" mass="14407">MTIEQAVLELNGTYTMEGNALGLPVTGDGNFRIDLNDLRFLFYTYFGLSNFGKYIQCKLMTADFLLGDADVHFNNLMGGGVTGGLINEALSAELPFLLSIVEAKVLPPFLTTLTDAINEVLLNYPLLPLPSK</sequence>
<dbReference type="Gene3D" id="3.15.10.30">
    <property type="entry name" value="Haemolymph juvenile hormone binding protein"/>
    <property type="match status" value="1"/>
</dbReference>
<evidence type="ECO:0000313" key="1">
    <source>
        <dbReference type="EMBL" id="KAK4327282.1"/>
    </source>
</evidence>
<proteinExistence type="predicted"/>
<dbReference type="PANTHER" id="PTHR11008">
    <property type="entry name" value="PROTEIN TAKEOUT-LIKE PROTEIN"/>
    <property type="match status" value="1"/>
</dbReference>
<dbReference type="Proteomes" id="UP001292094">
    <property type="component" value="Unassembled WGS sequence"/>
</dbReference>
<gene>
    <name evidence="1" type="ORF">Pmani_002223</name>
</gene>
<comment type="caution">
    <text evidence="1">The sequence shown here is derived from an EMBL/GenBank/DDBJ whole genome shotgun (WGS) entry which is preliminary data.</text>
</comment>
<dbReference type="InterPro" id="IPR038606">
    <property type="entry name" value="To_sf"/>
</dbReference>
<accession>A0AAE1QLD3</accession>